<sequence length="76" mass="9322">MTEIITEEMLQLKQLIIKTISKRETLKDEMTEWYNRFPNERFAKLDNLIVIDSMLSELDSNYKRLWDFHNRKQKLS</sequence>
<dbReference type="Proteomes" id="UP001169069">
    <property type="component" value="Unassembled WGS sequence"/>
</dbReference>
<keyword evidence="2" id="KW-1185">Reference proteome</keyword>
<evidence type="ECO:0000313" key="2">
    <source>
        <dbReference type="Proteomes" id="UP001169069"/>
    </source>
</evidence>
<name>A0ABT7QVN6_9BACT</name>
<comment type="caution">
    <text evidence="1">The sequence shown here is derived from an EMBL/GenBank/DDBJ whole genome shotgun (WGS) entry which is preliminary data.</text>
</comment>
<gene>
    <name evidence="1" type="ORF">PGH07_01750</name>
</gene>
<proteinExistence type="predicted"/>
<dbReference type="RefSeq" id="WP_289412173.1">
    <property type="nucleotide sequence ID" value="NZ_JAQIBD010000001.1"/>
</dbReference>
<evidence type="ECO:0000313" key="1">
    <source>
        <dbReference type="EMBL" id="MDM5270897.1"/>
    </source>
</evidence>
<organism evidence="1 2">
    <name type="scientific">Sulfurovum zhangzhouensis</name>
    <dbReference type="NCBI Taxonomy" id="3019067"/>
    <lineage>
        <taxon>Bacteria</taxon>
        <taxon>Pseudomonadati</taxon>
        <taxon>Campylobacterota</taxon>
        <taxon>Epsilonproteobacteria</taxon>
        <taxon>Campylobacterales</taxon>
        <taxon>Sulfurovaceae</taxon>
        <taxon>Sulfurovum</taxon>
    </lineage>
</organism>
<reference evidence="1" key="1">
    <citation type="submission" date="2023-01" db="EMBL/GenBank/DDBJ databases">
        <title>Sulfurovum sp. zt1-1 genome assembly.</title>
        <authorList>
            <person name="Wang J."/>
        </authorList>
    </citation>
    <scope>NUCLEOTIDE SEQUENCE</scope>
    <source>
        <strain evidence="1">Zt1-1</strain>
    </source>
</reference>
<dbReference type="EMBL" id="JAQIBD010000001">
    <property type="protein sequence ID" value="MDM5270897.1"/>
    <property type="molecule type" value="Genomic_DNA"/>
</dbReference>
<accession>A0ABT7QVN6</accession>
<protein>
    <submittedName>
        <fullName evidence="1">Uncharacterized protein</fullName>
    </submittedName>
</protein>